<keyword evidence="2" id="KW-0648">Protein biosynthesis</keyword>
<dbReference type="EMBL" id="AUZX01014039">
    <property type="protein sequence ID" value="EQD33454.1"/>
    <property type="molecule type" value="Genomic_DNA"/>
</dbReference>
<reference evidence="5" key="1">
    <citation type="submission" date="2013-08" db="EMBL/GenBank/DDBJ databases">
        <authorList>
            <person name="Mendez C."/>
            <person name="Richter M."/>
            <person name="Ferrer M."/>
            <person name="Sanchez J."/>
        </authorList>
    </citation>
    <scope>NUCLEOTIDE SEQUENCE</scope>
</reference>
<evidence type="ECO:0000256" key="3">
    <source>
        <dbReference type="ARBA" id="ARBA00023134"/>
    </source>
</evidence>
<keyword evidence="1" id="KW-0547">Nucleotide-binding</keyword>
<evidence type="ECO:0000259" key="4">
    <source>
        <dbReference type="SMART" id="SM00838"/>
    </source>
</evidence>
<organism evidence="5">
    <name type="scientific">mine drainage metagenome</name>
    <dbReference type="NCBI Taxonomy" id="410659"/>
    <lineage>
        <taxon>unclassified sequences</taxon>
        <taxon>metagenomes</taxon>
        <taxon>ecological metagenomes</taxon>
    </lineage>
</organism>
<dbReference type="GO" id="GO:0032790">
    <property type="term" value="P:ribosome disassembly"/>
    <property type="evidence" value="ECO:0007669"/>
    <property type="project" value="TreeGrafter"/>
</dbReference>
<evidence type="ECO:0000256" key="2">
    <source>
        <dbReference type="ARBA" id="ARBA00022917"/>
    </source>
</evidence>
<dbReference type="SMART" id="SM00838">
    <property type="entry name" value="EFG_C"/>
    <property type="match status" value="1"/>
</dbReference>
<evidence type="ECO:0000256" key="1">
    <source>
        <dbReference type="ARBA" id="ARBA00022741"/>
    </source>
</evidence>
<dbReference type="InterPro" id="IPR035649">
    <property type="entry name" value="EFG_V"/>
</dbReference>
<dbReference type="Gene3D" id="3.30.230.10">
    <property type="match status" value="1"/>
</dbReference>
<dbReference type="PANTHER" id="PTHR43261:SF1">
    <property type="entry name" value="RIBOSOME-RELEASING FACTOR 2, MITOCHONDRIAL"/>
    <property type="match status" value="1"/>
</dbReference>
<dbReference type="GO" id="GO:0005525">
    <property type="term" value="F:GTP binding"/>
    <property type="evidence" value="ECO:0007669"/>
    <property type="project" value="UniProtKB-KW"/>
</dbReference>
<accession>T0ZXN7</accession>
<dbReference type="AlphaFoldDB" id="T0ZXN7"/>
<dbReference type="CDD" id="cd03713">
    <property type="entry name" value="EFG_mtEFG_C"/>
    <property type="match status" value="1"/>
</dbReference>
<dbReference type="InterPro" id="IPR014721">
    <property type="entry name" value="Ribsml_uS5_D2-typ_fold_subgr"/>
</dbReference>
<dbReference type="Pfam" id="PF00679">
    <property type="entry name" value="EFG_C"/>
    <property type="match status" value="1"/>
</dbReference>
<feature type="domain" description="Elongation factor EFG" evidence="4">
    <location>
        <begin position="33"/>
        <end position="121"/>
    </location>
</feature>
<dbReference type="FunFam" id="3.30.70.240:FF:000001">
    <property type="entry name" value="Elongation factor G"/>
    <property type="match status" value="1"/>
</dbReference>
<dbReference type="InterPro" id="IPR000640">
    <property type="entry name" value="EFG_V-like"/>
</dbReference>
<sequence>MTASTTPVDSKEVAFVSAGRKAFLDALGKAQLIVLEPIVRLEISAPASAIGDITGDLATKRARINGNQALPGRRATVSALVPLAEIIEYQSRLKALTGGEGSYAMTLSHYDPVPPRRQQELVQAFRPRAEEN</sequence>
<keyword evidence="5" id="KW-0251">Elongation factor</keyword>
<gene>
    <name evidence="5" type="ORF">B1A_19030</name>
</gene>
<reference evidence="5" key="2">
    <citation type="journal article" date="2014" name="ISME J.">
        <title>Microbial stratification in low pH oxic and suboxic macroscopic growths along an acid mine drainage.</title>
        <authorList>
            <person name="Mendez-Garcia C."/>
            <person name="Mesa V."/>
            <person name="Sprenger R.R."/>
            <person name="Richter M."/>
            <person name="Diez M.S."/>
            <person name="Solano J."/>
            <person name="Bargiela R."/>
            <person name="Golyshina O.V."/>
            <person name="Manteca A."/>
            <person name="Ramos J.L."/>
            <person name="Gallego J.R."/>
            <person name="Llorente I."/>
            <person name="Martins Dos Santos V.A."/>
            <person name="Jensen O.N."/>
            <person name="Pelaez A.I."/>
            <person name="Sanchez J."/>
            <person name="Ferrer M."/>
        </authorList>
    </citation>
    <scope>NUCLEOTIDE SEQUENCE</scope>
</reference>
<dbReference type="GO" id="GO:0003746">
    <property type="term" value="F:translation elongation factor activity"/>
    <property type="evidence" value="ECO:0007669"/>
    <property type="project" value="UniProtKB-KW"/>
</dbReference>
<evidence type="ECO:0000313" key="5">
    <source>
        <dbReference type="EMBL" id="EQD33454.1"/>
    </source>
</evidence>
<dbReference type="Gene3D" id="3.30.70.240">
    <property type="match status" value="1"/>
</dbReference>
<keyword evidence="3" id="KW-0342">GTP-binding</keyword>
<name>T0ZXN7_9ZZZZ</name>
<dbReference type="InterPro" id="IPR035647">
    <property type="entry name" value="EFG_III/V"/>
</dbReference>
<dbReference type="PANTHER" id="PTHR43261">
    <property type="entry name" value="TRANSLATION ELONGATION FACTOR G-RELATED"/>
    <property type="match status" value="1"/>
</dbReference>
<protein>
    <submittedName>
        <fullName evidence="5">Translation elongation factor G</fullName>
    </submittedName>
</protein>
<proteinExistence type="predicted"/>
<comment type="caution">
    <text evidence="5">The sequence shown here is derived from an EMBL/GenBank/DDBJ whole genome shotgun (WGS) entry which is preliminary data.</text>
</comment>
<dbReference type="SUPFAM" id="SSF54980">
    <property type="entry name" value="EF-G C-terminal domain-like"/>
    <property type="match status" value="1"/>
</dbReference>